<dbReference type="EMBL" id="KZ857424">
    <property type="protein sequence ID" value="RDX46747.1"/>
    <property type="molecule type" value="Genomic_DNA"/>
</dbReference>
<dbReference type="OrthoDB" id="10530015at2759"/>
<evidence type="ECO:0000256" key="1">
    <source>
        <dbReference type="SAM" id="SignalP"/>
    </source>
</evidence>
<evidence type="ECO:0008006" key="4">
    <source>
        <dbReference type="Google" id="ProtNLM"/>
    </source>
</evidence>
<name>A0A371D2H7_9APHY</name>
<sequence>MYASVGMPFDVLLVIMGFVMAMPEGSHPRATIAAMMLASRTLYHEGAKMLLSGDVTVIGGENEYANSISFVKCCLAEDGIRTTYVRRLVFKRYYGSEIPAEFPDLIQKLSNLTSLSLSPAESLLCNAMGEALLSAVASLTSLTRLELNRGGKPCQKLLRALRSPLRELVYTEDCEKTFTLSALSCCTQTLEVLQLQVARPRPGDDELEELITRFPKMSHLLLTLGSPYTPEPLVIGDYVLAFPNLKHLTTSVEYSPFNNRDIGFKEARWRNTEEAGRPDRSPWTSLTELRSDVVTAWAFGLTCKVEHLRLDITNVYDVKDFLSDVLADLRPTTLYLHIALLDGLLVTRMTLESWKLRDYLAAAVKNHPPELETVDVGVTLGYDRPNAELGYMLQGFAGLKVESFRVIVLGRMSGGFDSKPPETKDKDKMLGGLDPEGIVQRILGTIPSVRRAAFEVAGFPAHSARNYLDSDS</sequence>
<dbReference type="InterPro" id="IPR032675">
    <property type="entry name" value="LRR_dom_sf"/>
</dbReference>
<organism evidence="2 3">
    <name type="scientific">Lentinus brumalis</name>
    <dbReference type="NCBI Taxonomy" id="2498619"/>
    <lineage>
        <taxon>Eukaryota</taxon>
        <taxon>Fungi</taxon>
        <taxon>Dikarya</taxon>
        <taxon>Basidiomycota</taxon>
        <taxon>Agaricomycotina</taxon>
        <taxon>Agaricomycetes</taxon>
        <taxon>Polyporales</taxon>
        <taxon>Polyporaceae</taxon>
        <taxon>Lentinus</taxon>
    </lineage>
</organism>
<dbReference type="Proteomes" id="UP000256964">
    <property type="component" value="Unassembled WGS sequence"/>
</dbReference>
<protein>
    <recommendedName>
        <fullName evidence="4">F-box domain-containing protein</fullName>
    </recommendedName>
</protein>
<feature type="chain" id="PRO_5016720307" description="F-box domain-containing protein" evidence="1">
    <location>
        <begin position="22"/>
        <end position="472"/>
    </location>
</feature>
<evidence type="ECO:0000313" key="3">
    <source>
        <dbReference type="Proteomes" id="UP000256964"/>
    </source>
</evidence>
<dbReference type="AlphaFoldDB" id="A0A371D2H7"/>
<feature type="signal peptide" evidence="1">
    <location>
        <begin position="1"/>
        <end position="21"/>
    </location>
</feature>
<reference evidence="2 3" key="1">
    <citation type="journal article" date="2018" name="Biotechnol. Biofuels">
        <title>Integrative visual omics of the white-rot fungus Polyporus brumalis exposes the biotechnological potential of its oxidative enzymes for delignifying raw plant biomass.</title>
        <authorList>
            <person name="Miyauchi S."/>
            <person name="Rancon A."/>
            <person name="Drula E."/>
            <person name="Hage H."/>
            <person name="Chaduli D."/>
            <person name="Favel A."/>
            <person name="Grisel S."/>
            <person name="Henrissat B."/>
            <person name="Herpoel-Gimbert I."/>
            <person name="Ruiz-Duenas F.J."/>
            <person name="Chevret D."/>
            <person name="Hainaut M."/>
            <person name="Lin J."/>
            <person name="Wang M."/>
            <person name="Pangilinan J."/>
            <person name="Lipzen A."/>
            <person name="Lesage-Meessen L."/>
            <person name="Navarro D."/>
            <person name="Riley R."/>
            <person name="Grigoriev I.V."/>
            <person name="Zhou S."/>
            <person name="Raouche S."/>
            <person name="Rosso M.N."/>
        </authorList>
    </citation>
    <scope>NUCLEOTIDE SEQUENCE [LARGE SCALE GENOMIC DNA]</scope>
    <source>
        <strain evidence="2 3">BRFM 1820</strain>
    </source>
</reference>
<dbReference type="Gene3D" id="3.80.10.10">
    <property type="entry name" value="Ribonuclease Inhibitor"/>
    <property type="match status" value="1"/>
</dbReference>
<gene>
    <name evidence="2" type="ORF">OH76DRAFT_815429</name>
</gene>
<accession>A0A371D2H7</accession>
<keyword evidence="3" id="KW-1185">Reference proteome</keyword>
<dbReference type="SUPFAM" id="SSF52047">
    <property type="entry name" value="RNI-like"/>
    <property type="match status" value="1"/>
</dbReference>
<proteinExistence type="predicted"/>
<evidence type="ECO:0000313" key="2">
    <source>
        <dbReference type="EMBL" id="RDX46747.1"/>
    </source>
</evidence>
<keyword evidence="1" id="KW-0732">Signal</keyword>